<evidence type="ECO:0000259" key="7">
    <source>
        <dbReference type="Pfam" id="PF00460"/>
    </source>
</evidence>
<comment type="subcellular location">
    <subcellularLocation>
        <location evidence="1">Bacterial flagellum</location>
    </subcellularLocation>
    <subcellularLocation>
        <location evidence="2">Secreted</location>
    </subcellularLocation>
</comment>
<keyword evidence="6" id="KW-0975">Bacterial flagellum</keyword>
<dbReference type="AlphaFoldDB" id="A0A916J485"/>
<comment type="caution">
    <text evidence="11">The sequence shown here is derived from an EMBL/GenBank/DDBJ whole genome shotgun (WGS) entry which is preliminary data.</text>
</comment>
<dbReference type="PRINTS" id="PR01005">
    <property type="entry name" value="FLGHOOKAP1"/>
</dbReference>
<dbReference type="SUPFAM" id="SSF64518">
    <property type="entry name" value="Phase 1 flagellin"/>
    <property type="match status" value="2"/>
</dbReference>
<keyword evidence="12" id="KW-1185">Reference proteome</keyword>
<dbReference type="PANTHER" id="PTHR30033">
    <property type="entry name" value="FLAGELLAR HOOK-ASSOCIATED PROTEIN 1"/>
    <property type="match status" value="1"/>
</dbReference>
<reference evidence="11" key="1">
    <citation type="submission" date="2021-04" db="EMBL/GenBank/DDBJ databases">
        <authorList>
            <person name="Hornung B."/>
        </authorList>
    </citation>
    <scope>NUCLEOTIDE SEQUENCE</scope>
    <source>
        <strain evidence="11">G5G6</strain>
    </source>
</reference>
<dbReference type="InterPro" id="IPR010930">
    <property type="entry name" value="Flg_bb/hook_C_dom"/>
</dbReference>
<feature type="domain" description="Flagellar basal body rod protein N-terminal" evidence="7">
    <location>
        <begin position="6"/>
        <end position="35"/>
    </location>
</feature>
<proteinExistence type="inferred from homology"/>
<dbReference type="GO" id="GO:0044780">
    <property type="term" value="P:bacterial-type flagellum assembly"/>
    <property type="evidence" value="ECO:0007669"/>
    <property type="project" value="InterPro"/>
</dbReference>
<evidence type="ECO:0000256" key="4">
    <source>
        <dbReference type="ARBA" id="ARBA00016244"/>
    </source>
</evidence>
<evidence type="ECO:0000256" key="1">
    <source>
        <dbReference type="ARBA" id="ARBA00004365"/>
    </source>
</evidence>
<feature type="domain" description="Flagellar hook-associated protein 1 D2-like" evidence="9">
    <location>
        <begin position="340"/>
        <end position="413"/>
    </location>
</feature>
<dbReference type="GO" id="GO:0005198">
    <property type="term" value="F:structural molecule activity"/>
    <property type="evidence" value="ECO:0007669"/>
    <property type="project" value="InterPro"/>
</dbReference>
<accession>A0A916J485</accession>
<feature type="domain" description="Flagellar hook-associated protein FlgK helical" evidence="10">
    <location>
        <begin position="94"/>
        <end position="328"/>
    </location>
</feature>
<dbReference type="InterPro" id="IPR049119">
    <property type="entry name" value="FlgK_D2-like"/>
</dbReference>
<dbReference type="RefSeq" id="WP_220634281.1">
    <property type="nucleotide sequence ID" value="NZ_CAJQUM010000001.1"/>
</dbReference>
<dbReference type="PANTHER" id="PTHR30033:SF1">
    <property type="entry name" value="FLAGELLAR HOOK-ASSOCIATED PROTEIN 1"/>
    <property type="match status" value="1"/>
</dbReference>
<keyword evidence="11" id="KW-0969">Cilium</keyword>
<dbReference type="InterPro" id="IPR053927">
    <property type="entry name" value="FlgK_helical"/>
</dbReference>
<comment type="similarity">
    <text evidence="3">Belongs to the flagella basal body rod proteins family.</text>
</comment>
<protein>
    <recommendedName>
        <fullName evidence="4">Flagellar hook-associated protein 1</fullName>
    </recommendedName>
</protein>
<dbReference type="GO" id="GO:0009424">
    <property type="term" value="C:bacterial-type flagellum hook"/>
    <property type="evidence" value="ECO:0007669"/>
    <property type="project" value="InterPro"/>
</dbReference>
<evidence type="ECO:0000259" key="10">
    <source>
        <dbReference type="Pfam" id="PF22638"/>
    </source>
</evidence>
<keyword evidence="11" id="KW-0282">Flagellum</keyword>
<gene>
    <name evidence="11" type="ORF">GTOL_10064</name>
</gene>
<dbReference type="InterPro" id="IPR002371">
    <property type="entry name" value="FlgK"/>
</dbReference>
<dbReference type="Proteomes" id="UP000742786">
    <property type="component" value="Unassembled WGS sequence"/>
</dbReference>
<dbReference type="InterPro" id="IPR001444">
    <property type="entry name" value="Flag_bb_rod_N"/>
</dbReference>
<keyword evidence="11" id="KW-0966">Cell projection</keyword>
<keyword evidence="5" id="KW-0964">Secreted</keyword>
<dbReference type="NCBIfam" id="TIGR02492">
    <property type="entry name" value="flgK_ends"/>
    <property type="match status" value="1"/>
</dbReference>
<evidence type="ECO:0000256" key="2">
    <source>
        <dbReference type="ARBA" id="ARBA00004613"/>
    </source>
</evidence>
<dbReference type="EMBL" id="CAJQUM010000001">
    <property type="protein sequence ID" value="CAG4882182.1"/>
    <property type="molecule type" value="Genomic_DNA"/>
</dbReference>
<dbReference type="Pfam" id="PF22638">
    <property type="entry name" value="FlgK_D1"/>
    <property type="match status" value="1"/>
</dbReference>
<evidence type="ECO:0000259" key="8">
    <source>
        <dbReference type="Pfam" id="PF06429"/>
    </source>
</evidence>
<dbReference type="Pfam" id="PF06429">
    <property type="entry name" value="Flg_bbr_C"/>
    <property type="match status" value="1"/>
</dbReference>
<evidence type="ECO:0000259" key="9">
    <source>
        <dbReference type="Pfam" id="PF21158"/>
    </source>
</evidence>
<dbReference type="GO" id="GO:0005576">
    <property type="term" value="C:extracellular region"/>
    <property type="evidence" value="ECO:0007669"/>
    <property type="project" value="UniProtKB-SubCell"/>
</dbReference>
<evidence type="ECO:0000313" key="12">
    <source>
        <dbReference type="Proteomes" id="UP000742786"/>
    </source>
</evidence>
<dbReference type="Pfam" id="PF21158">
    <property type="entry name" value="flgK_1st_1"/>
    <property type="match status" value="1"/>
</dbReference>
<dbReference type="Pfam" id="PF00460">
    <property type="entry name" value="Flg_bb_rod"/>
    <property type="match status" value="1"/>
</dbReference>
<organism evidence="11 12">
    <name type="scientific">Georgfuchsia toluolica</name>
    <dbReference type="NCBI Taxonomy" id="424218"/>
    <lineage>
        <taxon>Bacteria</taxon>
        <taxon>Pseudomonadati</taxon>
        <taxon>Pseudomonadota</taxon>
        <taxon>Betaproteobacteria</taxon>
        <taxon>Nitrosomonadales</taxon>
        <taxon>Sterolibacteriaceae</taxon>
        <taxon>Georgfuchsia</taxon>
    </lineage>
</organism>
<evidence type="ECO:0000256" key="5">
    <source>
        <dbReference type="ARBA" id="ARBA00022525"/>
    </source>
</evidence>
<evidence type="ECO:0000256" key="6">
    <source>
        <dbReference type="ARBA" id="ARBA00023143"/>
    </source>
</evidence>
<name>A0A916J485_9PROT</name>
<sequence length="633" mass="64763">MAIGILNAGLSGLNAAQMGLATTGHNISNVSTPGFNRQQVVQTTQIAVATGAGFVGQGTQVSTVRRLYSDFLDHQVLASQADSSRLSTYYSQIQQIDNMLGDSSSGLAPVLQGFFSALQTAANNPADSTSRQVVLNAGDSLAAGFNSLDQSLARMGDAINSQLKASIASINSYVQQIAQLNQKIVVAQSGANRQPANDLLDQRDALIADLNKEVKVTVLAQDDGASSIFVGNGQGLVLGSTSFALNTVNSPTDSGRIQIGYSSPGGAIPLPESGFQGGNLGGLLAFRSETLDSTRNMLGRVALTLADTFNQQHQLGQDINGALGGKFFNIGGPQIAASLKNTGSAVIAGALSNSAALTTSDYKLGFDGTVYTLTRLSDGNQQTFATLPQTVDGVALALTSGAAAAGDEFLIRPTVAGAGSISVAITDAAKLALAAPIRTTSGAANIGSGQISAGVVNGPPPANTNLRQSVTLTFTSAGTFDVSGTGTGIPAASMAYVPGKDISYNGWTVQISGTPVTGDVFSIVQNTVGVADNRNVLLLAGLQTANSVGGTMSYQSAYGNLVGNIGNKTHELDITSTAQAALVAQTTAARESFSGVNLDEEAAQLMRYQQAYQASAKVMAMANKLFDSILQLG</sequence>
<evidence type="ECO:0000313" key="11">
    <source>
        <dbReference type="EMBL" id="CAG4882182.1"/>
    </source>
</evidence>
<evidence type="ECO:0000256" key="3">
    <source>
        <dbReference type="ARBA" id="ARBA00009677"/>
    </source>
</evidence>
<feature type="domain" description="Flagellar basal-body/hook protein C-terminal" evidence="8">
    <location>
        <begin position="593"/>
        <end position="632"/>
    </location>
</feature>